<accession>A0AAJ8ML50</accession>
<dbReference type="GO" id="GO:0006368">
    <property type="term" value="P:transcription elongation by RNA polymerase II"/>
    <property type="evidence" value="ECO:0007669"/>
    <property type="project" value="TreeGrafter"/>
</dbReference>
<feature type="region of interest" description="Disordered" evidence="9">
    <location>
        <begin position="1"/>
        <end position="90"/>
    </location>
</feature>
<dbReference type="PROSITE" id="PS50014">
    <property type="entry name" value="BROMODOMAIN_2"/>
    <property type="match status" value="2"/>
</dbReference>
<feature type="compositionally biased region" description="Polar residues" evidence="9">
    <location>
        <begin position="583"/>
        <end position="601"/>
    </location>
</feature>
<evidence type="ECO:0000256" key="6">
    <source>
        <dbReference type="ARBA" id="ARBA00023163"/>
    </source>
</evidence>
<feature type="compositionally biased region" description="Pro residues" evidence="9">
    <location>
        <begin position="438"/>
        <end position="448"/>
    </location>
</feature>
<evidence type="ECO:0000256" key="9">
    <source>
        <dbReference type="SAM" id="MobiDB-lite"/>
    </source>
</evidence>
<keyword evidence="2" id="KW-0677">Repeat</keyword>
<dbReference type="Pfam" id="PF00439">
    <property type="entry name" value="Bromodomain"/>
    <property type="match status" value="2"/>
</dbReference>
<evidence type="ECO:0000256" key="1">
    <source>
        <dbReference type="ARBA" id="ARBA00004123"/>
    </source>
</evidence>
<dbReference type="PRINTS" id="PR00503">
    <property type="entry name" value="BROMODOMAIN"/>
</dbReference>
<dbReference type="Gene3D" id="1.20.920.10">
    <property type="entry name" value="Bromodomain-like"/>
    <property type="match status" value="2"/>
</dbReference>
<evidence type="ECO:0000256" key="4">
    <source>
        <dbReference type="ARBA" id="ARBA00023015"/>
    </source>
</evidence>
<keyword evidence="6" id="KW-0804">Transcription</keyword>
<feature type="compositionally biased region" description="Pro residues" evidence="9">
    <location>
        <begin position="459"/>
        <end position="469"/>
    </location>
</feature>
<evidence type="ECO:0000259" key="10">
    <source>
        <dbReference type="PROSITE" id="PS50014"/>
    </source>
</evidence>
<evidence type="ECO:0000256" key="3">
    <source>
        <dbReference type="ARBA" id="ARBA00022853"/>
    </source>
</evidence>
<reference evidence="11" key="1">
    <citation type="submission" date="2013-07" db="EMBL/GenBank/DDBJ databases">
        <authorList>
            <consortium name="The Broad Institute Genome Sequencing Platform"/>
            <person name="Cuomo C."/>
            <person name="Litvintseva A."/>
            <person name="Chen Y."/>
            <person name="Heitman J."/>
            <person name="Sun S."/>
            <person name="Springer D."/>
            <person name="Dromer F."/>
            <person name="Young S.K."/>
            <person name="Zeng Q."/>
            <person name="Gargeya S."/>
            <person name="Fitzgerald M."/>
            <person name="Abouelleil A."/>
            <person name="Alvarado L."/>
            <person name="Berlin A.M."/>
            <person name="Chapman S.B."/>
            <person name="Dewar J."/>
            <person name="Goldberg J."/>
            <person name="Griggs A."/>
            <person name="Gujja S."/>
            <person name="Hansen M."/>
            <person name="Howarth C."/>
            <person name="Imamovic A."/>
            <person name="Larimer J."/>
            <person name="McCowan C."/>
            <person name="Murphy C."/>
            <person name="Pearson M."/>
            <person name="Priest M."/>
            <person name="Roberts A."/>
            <person name="Saif S."/>
            <person name="Shea T."/>
            <person name="Sykes S."/>
            <person name="Wortman J."/>
            <person name="Nusbaum C."/>
            <person name="Birren B."/>
        </authorList>
    </citation>
    <scope>NUCLEOTIDE SEQUENCE</scope>
    <source>
        <strain evidence="11">CBS 10117</strain>
    </source>
</reference>
<keyword evidence="5 8" id="KW-0103">Bromodomain</keyword>
<dbReference type="InterPro" id="IPR001487">
    <property type="entry name" value="Bromodomain"/>
</dbReference>
<feature type="compositionally biased region" description="Low complexity" evidence="9">
    <location>
        <begin position="553"/>
        <end position="573"/>
    </location>
</feature>
<dbReference type="Proteomes" id="UP000078595">
    <property type="component" value="Chromosome 10"/>
</dbReference>
<dbReference type="AlphaFoldDB" id="A0AAJ8ML50"/>
<evidence type="ECO:0000256" key="8">
    <source>
        <dbReference type="PROSITE-ProRule" id="PRU00035"/>
    </source>
</evidence>
<evidence type="ECO:0000313" key="12">
    <source>
        <dbReference type="Proteomes" id="UP000078595"/>
    </source>
</evidence>
<dbReference type="SUPFAM" id="SSF47370">
    <property type="entry name" value="Bromodomain"/>
    <property type="match status" value="2"/>
</dbReference>
<dbReference type="GO" id="GO:0006338">
    <property type="term" value="P:chromatin remodeling"/>
    <property type="evidence" value="ECO:0007669"/>
    <property type="project" value="InterPro"/>
</dbReference>
<feature type="domain" description="Bromo" evidence="10">
    <location>
        <begin position="112"/>
        <end position="182"/>
    </location>
</feature>
<dbReference type="CDD" id="cd04369">
    <property type="entry name" value="Bromodomain"/>
    <property type="match status" value="2"/>
</dbReference>
<dbReference type="InterPro" id="IPR018359">
    <property type="entry name" value="Bromodomain_CS"/>
</dbReference>
<dbReference type="EMBL" id="CP144539">
    <property type="protein sequence ID" value="WWC65092.1"/>
    <property type="molecule type" value="Genomic_DNA"/>
</dbReference>
<dbReference type="GeneID" id="28971412"/>
<name>A0AAJ8ML50_9TREE</name>
<comment type="subcellular location">
    <subcellularLocation>
        <location evidence="1">Nucleus</location>
    </subcellularLocation>
</comment>
<evidence type="ECO:0000256" key="5">
    <source>
        <dbReference type="ARBA" id="ARBA00023117"/>
    </source>
</evidence>
<keyword evidence="4" id="KW-0805">Transcription regulation</keyword>
<dbReference type="KEGG" id="kdj:28971412"/>
<dbReference type="GO" id="GO:0016586">
    <property type="term" value="C:RSC-type complex"/>
    <property type="evidence" value="ECO:0007669"/>
    <property type="project" value="InterPro"/>
</dbReference>
<evidence type="ECO:0000313" key="11">
    <source>
        <dbReference type="EMBL" id="WWC65092.1"/>
    </source>
</evidence>
<dbReference type="PANTHER" id="PTHR16062:SF21">
    <property type="entry name" value="CHROMATIN STRUCTURE-REMODELING COMPLEX SUBUNIT RSC1-RELATED"/>
    <property type="match status" value="1"/>
</dbReference>
<keyword evidence="7" id="KW-0539">Nucleus</keyword>
<dbReference type="RefSeq" id="XP_065825717.1">
    <property type="nucleotide sequence ID" value="XM_065969645.1"/>
</dbReference>
<feature type="domain" description="Bromo" evidence="10">
    <location>
        <begin position="316"/>
        <end position="386"/>
    </location>
</feature>
<keyword evidence="3" id="KW-0156">Chromatin regulator</keyword>
<feature type="region of interest" description="Disordered" evidence="9">
    <location>
        <begin position="680"/>
        <end position="699"/>
    </location>
</feature>
<evidence type="ECO:0000256" key="7">
    <source>
        <dbReference type="ARBA" id="ARBA00023242"/>
    </source>
</evidence>
<feature type="compositionally biased region" description="Acidic residues" evidence="9">
    <location>
        <begin position="233"/>
        <end position="264"/>
    </location>
</feature>
<dbReference type="SMART" id="SM00297">
    <property type="entry name" value="BROMO"/>
    <property type="match status" value="2"/>
</dbReference>
<organism evidence="11 12">
    <name type="scientific">Kwoniella dejecticola CBS 10117</name>
    <dbReference type="NCBI Taxonomy" id="1296121"/>
    <lineage>
        <taxon>Eukaryota</taxon>
        <taxon>Fungi</taxon>
        <taxon>Dikarya</taxon>
        <taxon>Basidiomycota</taxon>
        <taxon>Agaricomycotina</taxon>
        <taxon>Tremellomycetes</taxon>
        <taxon>Tremellales</taxon>
        <taxon>Cryptococcaceae</taxon>
        <taxon>Kwoniella</taxon>
    </lineage>
</organism>
<dbReference type="PANTHER" id="PTHR16062">
    <property type="entry name" value="SWI/SNF-RELATED"/>
    <property type="match status" value="1"/>
</dbReference>
<dbReference type="GO" id="GO:0003682">
    <property type="term" value="F:chromatin binding"/>
    <property type="evidence" value="ECO:0007669"/>
    <property type="project" value="TreeGrafter"/>
</dbReference>
<feature type="compositionally biased region" description="Polar residues" evidence="9">
    <location>
        <begin position="409"/>
        <end position="423"/>
    </location>
</feature>
<keyword evidence="12" id="KW-1185">Reference proteome</keyword>
<protein>
    <recommendedName>
        <fullName evidence="10">Bromo domain-containing protein</fullName>
    </recommendedName>
</protein>
<feature type="region of interest" description="Disordered" evidence="9">
    <location>
        <begin position="533"/>
        <end position="617"/>
    </location>
</feature>
<dbReference type="InterPro" id="IPR036427">
    <property type="entry name" value="Bromodomain-like_sf"/>
</dbReference>
<reference evidence="11" key="2">
    <citation type="submission" date="2024-02" db="EMBL/GenBank/DDBJ databases">
        <title>Comparative genomics of Cryptococcus and Kwoniella reveals pathogenesis evolution and contrasting modes of karyotype evolution via chromosome fusion or intercentromeric recombination.</title>
        <authorList>
            <person name="Coelho M.A."/>
            <person name="David-Palma M."/>
            <person name="Shea T."/>
            <person name="Bowers K."/>
            <person name="McGinley-Smith S."/>
            <person name="Mohammad A.W."/>
            <person name="Gnirke A."/>
            <person name="Yurkov A.M."/>
            <person name="Nowrousian M."/>
            <person name="Sun S."/>
            <person name="Cuomo C.A."/>
            <person name="Heitman J."/>
        </authorList>
    </citation>
    <scope>NUCLEOTIDE SEQUENCE</scope>
    <source>
        <strain evidence="11">CBS 10117</strain>
    </source>
</reference>
<feature type="region of interest" description="Disordered" evidence="9">
    <location>
        <begin position="409"/>
        <end position="474"/>
    </location>
</feature>
<feature type="compositionally biased region" description="Low complexity" evidence="9">
    <location>
        <begin position="18"/>
        <end position="31"/>
    </location>
</feature>
<feature type="region of interest" description="Disordered" evidence="9">
    <location>
        <begin position="205"/>
        <end position="285"/>
    </location>
</feature>
<evidence type="ECO:0000256" key="2">
    <source>
        <dbReference type="ARBA" id="ARBA00022737"/>
    </source>
</evidence>
<feature type="compositionally biased region" description="Basic and acidic residues" evidence="9">
    <location>
        <begin position="74"/>
        <end position="90"/>
    </location>
</feature>
<sequence length="786" mass="86646">MSSEVVGASTRSLRRDASASSSTTKPESPSKGNASEEGTATTEKIRKKRLDVNPALILVNDGGRSKRRRTQSQEPDHHLHHAAEDKDPKDSMRAKELGYVIFKRIMDAKSSDGEDLAHPFIKLPNKRAFPDYYETIKHPLSLEIVQQRLDASEYQTLKDVCADLGQIFNNAKRYNVKESLIFQYAKKLHKMTRVYYANVLNPDRVKEESDSEGEQETPADVPIQPKPSASVEVEGEADGEGEDEDADADADGEVDPEGDIEMEDNTTATNAPGAPPKSATKRTRRRGAYMKDGPSLYKLIKPALKAIKEAKARDGSGREIAGIFAQLPSRRDLPDYYNTIRYPISLEEIESKHIGRRYESFQEFAEDIELMCQNGMQYNEDGSEVYRDAQQIREVLQWHQAGLNRSQHNAMNRYPPQQSSTPNYPRPQPAYSHSPAGGPVPLPFPIPASVPTQGLTPYSPGPSRSPQPPVQGIQGIQGHRAYLPALPPGVVTDEIVATLDRYPPYERQAWIQSLSPLAVNMYRTMLATNEARKRGLAQPPVPQQQISYPTPPHSQSQSQPQQSPLPSQQILQQASRASPAYPQAQQTPSNHQTSSQIQHPAQGQKPVPRTERAKPPVPTIKYIDFTFSSASVPTEPDKTSSASRQTIRLKNLRGLITHAIILNANTSEIELIAYIDDTPVSSSSSNGNDGDKAITNGNGNGVPVPVPVLTPELSLRINGNQGSLPRFVYAGGRQESTGKEGEGEKPKGMKWTLHVSTSKVESRIEIVATKPGALAETTTIFVSRQF</sequence>
<dbReference type="PROSITE" id="PS00633">
    <property type="entry name" value="BROMODOMAIN_1"/>
    <property type="match status" value="1"/>
</dbReference>
<proteinExistence type="predicted"/>
<dbReference type="InterPro" id="IPR037382">
    <property type="entry name" value="Rsc/polybromo"/>
</dbReference>
<feature type="compositionally biased region" description="Polar residues" evidence="9">
    <location>
        <begin position="32"/>
        <end position="42"/>
    </location>
</feature>
<gene>
    <name evidence="11" type="ORF">I303_107706</name>
</gene>